<dbReference type="EMBL" id="JACIJF010000021">
    <property type="protein sequence ID" value="MBB5712617.1"/>
    <property type="molecule type" value="Genomic_DNA"/>
</dbReference>
<keyword evidence="1" id="KW-0732">Signal</keyword>
<name>A0A840YSH1_9SPHN</name>
<accession>A0A840YSH1</accession>
<dbReference type="RefSeq" id="WP_184091306.1">
    <property type="nucleotide sequence ID" value="NZ_JACIJF010000021.1"/>
</dbReference>
<comment type="caution">
    <text evidence="3">The sequence shown here is derived from an EMBL/GenBank/DDBJ whole genome shotgun (WGS) entry which is preliminary data.</text>
</comment>
<reference evidence="3 4" key="1">
    <citation type="submission" date="2020-08" db="EMBL/GenBank/DDBJ databases">
        <title>Genomic Encyclopedia of Type Strains, Phase IV (KMG-IV): sequencing the most valuable type-strain genomes for metagenomic binning, comparative biology and taxonomic classification.</title>
        <authorList>
            <person name="Goeker M."/>
        </authorList>
    </citation>
    <scope>NUCLEOTIDE SEQUENCE [LARGE SCALE GENOMIC DNA]</scope>
    <source>
        <strain evidence="3 4">DSM 26736</strain>
    </source>
</reference>
<sequence>MVRISSKMLLATAIVSPFIASVPARAQHMNAAEAPCRSAGSGAEFAGCLSIAAKDADIALNEASRRILSVLSPQARQEFEDAQRTWRNYRDLACAAERNLYDGGTGGNAAYPACLEAVTRHRIVDLKAAYWWKVEKFGG</sequence>
<dbReference type="Gene3D" id="1.20.1270.180">
    <property type="match status" value="1"/>
</dbReference>
<dbReference type="Proteomes" id="UP000527143">
    <property type="component" value="Unassembled WGS sequence"/>
</dbReference>
<feature type="signal peptide" evidence="1">
    <location>
        <begin position="1"/>
        <end position="26"/>
    </location>
</feature>
<feature type="domain" description="Lysozyme inhibitor LprI-like N-terminal" evidence="2">
    <location>
        <begin position="38"/>
        <end position="126"/>
    </location>
</feature>
<gene>
    <name evidence="3" type="ORF">FHT02_003877</name>
</gene>
<proteinExistence type="predicted"/>
<protein>
    <submittedName>
        <fullName evidence="3">Uncharacterized protein YecT (DUF1311 family)</fullName>
    </submittedName>
</protein>
<evidence type="ECO:0000259" key="2">
    <source>
        <dbReference type="Pfam" id="PF07007"/>
    </source>
</evidence>
<dbReference type="Pfam" id="PF07007">
    <property type="entry name" value="LprI"/>
    <property type="match status" value="1"/>
</dbReference>
<dbReference type="AlphaFoldDB" id="A0A840YSH1"/>
<evidence type="ECO:0000313" key="4">
    <source>
        <dbReference type="Proteomes" id="UP000527143"/>
    </source>
</evidence>
<evidence type="ECO:0000313" key="3">
    <source>
        <dbReference type="EMBL" id="MBB5712617.1"/>
    </source>
</evidence>
<evidence type="ECO:0000256" key="1">
    <source>
        <dbReference type="SAM" id="SignalP"/>
    </source>
</evidence>
<organism evidence="3 4">
    <name type="scientific">Sphingomonas xinjiangensis</name>
    <dbReference type="NCBI Taxonomy" id="643568"/>
    <lineage>
        <taxon>Bacteria</taxon>
        <taxon>Pseudomonadati</taxon>
        <taxon>Pseudomonadota</taxon>
        <taxon>Alphaproteobacteria</taxon>
        <taxon>Sphingomonadales</taxon>
        <taxon>Sphingomonadaceae</taxon>
        <taxon>Sphingomonas</taxon>
    </lineage>
</organism>
<keyword evidence="4" id="KW-1185">Reference proteome</keyword>
<dbReference type="InterPro" id="IPR009739">
    <property type="entry name" value="LprI-like_N"/>
</dbReference>
<feature type="chain" id="PRO_5032369614" evidence="1">
    <location>
        <begin position="27"/>
        <end position="139"/>
    </location>
</feature>